<dbReference type="EC" id="2.7.7.43" evidence="1"/>
<dbReference type="EMBL" id="CP001344">
    <property type="protein sequence ID" value="ACL47240.1"/>
    <property type="molecule type" value="Genomic_DNA"/>
</dbReference>
<evidence type="ECO:0000313" key="1">
    <source>
        <dbReference type="EMBL" id="ACL47240.1"/>
    </source>
</evidence>
<dbReference type="CDD" id="cd02513">
    <property type="entry name" value="CMP-NeuAc_Synthase"/>
    <property type="match status" value="1"/>
</dbReference>
<dbReference type="Pfam" id="PF02348">
    <property type="entry name" value="CTP_transf_3"/>
    <property type="match status" value="1"/>
</dbReference>
<proteinExistence type="predicted"/>
<dbReference type="STRING" id="395961.Cyan7425_4941"/>
<reference evidence="1" key="1">
    <citation type="submission" date="2009-01" db="EMBL/GenBank/DDBJ databases">
        <title>Complete sequence of chromosome Cyanothece sp. PCC 7425.</title>
        <authorList>
            <consortium name="US DOE Joint Genome Institute"/>
            <person name="Lucas S."/>
            <person name="Copeland A."/>
            <person name="Lapidus A."/>
            <person name="Glavina del Rio T."/>
            <person name="Dalin E."/>
            <person name="Tice H."/>
            <person name="Bruce D."/>
            <person name="Goodwin L."/>
            <person name="Pitluck S."/>
            <person name="Sims D."/>
            <person name="Meineke L."/>
            <person name="Brettin T."/>
            <person name="Detter J.C."/>
            <person name="Han C."/>
            <person name="Larimer F."/>
            <person name="Land M."/>
            <person name="Hauser L."/>
            <person name="Kyrpides N."/>
            <person name="Ovchinnikova G."/>
            <person name="Liberton M."/>
            <person name="Stoeckel J."/>
            <person name="Banerjee A."/>
            <person name="Singh A."/>
            <person name="Page L."/>
            <person name="Sato H."/>
            <person name="Zhao L."/>
            <person name="Sherman L."/>
            <person name="Pakrasi H."/>
            <person name="Richardson P."/>
        </authorList>
    </citation>
    <scope>NUCLEOTIDE SEQUENCE</scope>
    <source>
        <strain evidence="1">PCC 7425</strain>
    </source>
</reference>
<accession>B8HNB3</accession>
<dbReference type="PANTHER" id="PTHR21485:SF3">
    <property type="entry name" value="N-ACYLNEURAMINATE CYTIDYLYLTRANSFERASE"/>
    <property type="match status" value="1"/>
</dbReference>
<dbReference type="SUPFAM" id="SSF53448">
    <property type="entry name" value="Nucleotide-diphospho-sugar transferases"/>
    <property type="match status" value="1"/>
</dbReference>
<keyword evidence="1" id="KW-0808">Transferase</keyword>
<gene>
    <name evidence="1" type="ordered locus">Cyan7425_4941</name>
</gene>
<dbReference type="InterPro" id="IPR003329">
    <property type="entry name" value="Cytidylyl_trans"/>
</dbReference>
<dbReference type="GO" id="GO:0008781">
    <property type="term" value="F:N-acylneuraminate cytidylyltransferase activity"/>
    <property type="evidence" value="ECO:0007669"/>
    <property type="project" value="UniProtKB-EC"/>
</dbReference>
<sequence length="230" mass="25619">MTIVAIIPARGGSKGVPGKNIKLLNDKPLIAYSILDAQEAKLVDKVYVSTDDVEISNISRCYLADVIHRPAEFASDTASSESALIHALVEIENSGVSPDLIVFLQCTSPIRTAADIDQAIRKLQSDNADSLLSVSPSHRFLWEEVNGTVQSINYDYQCRPRRQDMNPQYVENGSIYIFKPWVLKELGNRLGGKISLFIMNESASWEIDSLLDFEIAESLLKQEVKAYVDR</sequence>
<dbReference type="InterPro" id="IPR029044">
    <property type="entry name" value="Nucleotide-diphossugar_trans"/>
</dbReference>
<protein>
    <submittedName>
        <fullName evidence="1">N-acylneuraminate cytidylyltransferase</fullName>
        <ecNumber evidence="1">2.7.7.43</ecNumber>
    </submittedName>
</protein>
<dbReference type="KEGG" id="cyn:Cyan7425_4941"/>
<dbReference type="HOGENOM" id="CLU_042930_1_0_3"/>
<dbReference type="InterPro" id="IPR050793">
    <property type="entry name" value="CMP-NeuNAc_synthase"/>
</dbReference>
<dbReference type="eggNOG" id="COG1083">
    <property type="taxonomic scope" value="Bacteria"/>
</dbReference>
<dbReference type="PANTHER" id="PTHR21485">
    <property type="entry name" value="HAD SUPERFAMILY MEMBERS CMAS AND KDSC"/>
    <property type="match status" value="1"/>
</dbReference>
<keyword evidence="1" id="KW-0548">Nucleotidyltransferase</keyword>
<organism evidence="1">
    <name type="scientific">Cyanothece sp. (strain PCC 7425 / ATCC 29141)</name>
    <dbReference type="NCBI Taxonomy" id="395961"/>
    <lineage>
        <taxon>Bacteria</taxon>
        <taxon>Bacillati</taxon>
        <taxon>Cyanobacteriota</taxon>
        <taxon>Cyanophyceae</taxon>
        <taxon>Gomontiellales</taxon>
        <taxon>Cyanothecaceae</taxon>
        <taxon>Cyanothece</taxon>
    </lineage>
</organism>
<dbReference type="Gene3D" id="3.90.550.10">
    <property type="entry name" value="Spore Coat Polysaccharide Biosynthesis Protein SpsA, Chain A"/>
    <property type="match status" value="1"/>
</dbReference>
<dbReference type="AlphaFoldDB" id="B8HNB3"/>
<dbReference type="OrthoDB" id="9805604at2"/>
<name>B8HNB3_CYAP4</name>